<sequence length="78" mass="8704">MAERLGLEPRTRITPSDRLAICSNTIIGPFLNLAEVVGFEPTAPFGTSVFKTAALNHAQPYFRDWCDRKDSNLPPQRS</sequence>
<name>A0A6J5T1H2_9CAUD</name>
<organism evidence="1">
    <name type="scientific">uncultured Caudovirales phage</name>
    <dbReference type="NCBI Taxonomy" id="2100421"/>
    <lineage>
        <taxon>Viruses</taxon>
        <taxon>Duplodnaviria</taxon>
        <taxon>Heunggongvirae</taxon>
        <taxon>Uroviricota</taxon>
        <taxon>Caudoviricetes</taxon>
        <taxon>Peduoviridae</taxon>
        <taxon>Maltschvirus</taxon>
        <taxon>Maltschvirus maltsch</taxon>
    </lineage>
</organism>
<evidence type="ECO:0000313" key="1">
    <source>
        <dbReference type="EMBL" id="CAB4221538.1"/>
    </source>
</evidence>
<gene>
    <name evidence="1" type="ORF">UFOVP1636_355</name>
</gene>
<dbReference type="EMBL" id="LR797503">
    <property type="protein sequence ID" value="CAB4221538.1"/>
    <property type="molecule type" value="Genomic_DNA"/>
</dbReference>
<accession>A0A6J5T1H2</accession>
<protein>
    <submittedName>
        <fullName evidence="1">Uncharacterized protein</fullName>
    </submittedName>
</protein>
<reference evidence="1" key="1">
    <citation type="submission" date="2020-05" db="EMBL/GenBank/DDBJ databases">
        <authorList>
            <person name="Chiriac C."/>
            <person name="Salcher M."/>
            <person name="Ghai R."/>
            <person name="Kavagutti S V."/>
        </authorList>
    </citation>
    <scope>NUCLEOTIDE SEQUENCE</scope>
</reference>
<proteinExistence type="predicted"/>